<comment type="similarity">
    <text evidence="8">Belongs to the TsuA/YedE (TC 9.B.102) family.</text>
</comment>
<dbReference type="PANTHER" id="PTHR30574">
    <property type="entry name" value="INNER MEMBRANE PROTEIN YEDE"/>
    <property type="match status" value="1"/>
</dbReference>
<proteinExistence type="inferred from homology"/>
<evidence type="ECO:0000256" key="1">
    <source>
        <dbReference type="ARBA" id="ARBA00004429"/>
    </source>
</evidence>
<dbReference type="KEGG" id="vao:FA707_05460"/>
<keyword evidence="4" id="KW-0997">Cell inner membrane</keyword>
<dbReference type="InterPro" id="IPR007272">
    <property type="entry name" value="Sulf_transp_TsuA/YedE"/>
</dbReference>
<feature type="transmembrane region" description="Helical" evidence="9">
    <location>
        <begin position="76"/>
        <end position="95"/>
    </location>
</feature>
<accession>A0A4D7CX30</accession>
<comment type="subcellular location">
    <subcellularLocation>
        <location evidence="1">Cell inner membrane</location>
        <topology evidence="1">Multi-pass membrane protein</topology>
    </subcellularLocation>
</comment>
<feature type="transmembrane region" description="Helical" evidence="9">
    <location>
        <begin position="251"/>
        <end position="274"/>
    </location>
</feature>
<organism evidence="10 11">
    <name type="scientific">Vagococcus zengguangii</name>
    <dbReference type="NCBI Taxonomy" id="2571750"/>
    <lineage>
        <taxon>Bacteria</taxon>
        <taxon>Bacillati</taxon>
        <taxon>Bacillota</taxon>
        <taxon>Bacilli</taxon>
        <taxon>Lactobacillales</taxon>
        <taxon>Enterococcaceae</taxon>
        <taxon>Vagococcus</taxon>
    </lineage>
</organism>
<keyword evidence="3" id="KW-1003">Cell membrane</keyword>
<evidence type="ECO:0000256" key="4">
    <source>
        <dbReference type="ARBA" id="ARBA00022519"/>
    </source>
</evidence>
<dbReference type="RefSeq" id="WP_136953277.1">
    <property type="nucleotide sequence ID" value="NZ_CP039712.1"/>
</dbReference>
<protein>
    <submittedName>
        <fullName evidence="10">Selenium metabolism membrane protein YedE/FdhT</fullName>
    </submittedName>
</protein>
<evidence type="ECO:0000256" key="3">
    <source>
        <dbReference type="ARBA" id="ARBA00022475"/>
    </source>
</evidence>
<dbReference type="GO" id="GO:0005886">
    <property type="term" value="C:plasma membrane"/>
    <property type="evidence" value="ECO:0007669"/>
    <property type="project" value="UniProtKB-SubCell"/>
</dbReference>
<dbReference type="NCBIfam" id="NF033796">
    <property type="entry name" value="selen_YedE_FdhT"/>
    <property type="match status" value="1"/>
</dbReference>
<keyword evidence="7 9" id="KW-0472">Membrane</keyword>
<keyword evidence="6 9" id="KW-1133">Transmembrane helix</keyword>
<keyword evidence="2" id="KW-0813">Transport</keyword>
<feature type="transmembrane region" description="Helical" evidence="9">
    <location>
        <begin position="315"/>
        <end position="335"/>
    </location>
</feature>
<evidence type="ECO:0000256" key="7">
    <source>
        <dbReference type="ARBA" id="ARBA00023136"/>
    </source>
</evidence>
<dbReference type="Proteomes" id="UP000298615">
    <property type="component" value="Chromosome"/>
</dbReference>
<keyword evidence="5 9" id="KW-0812">Transmembrane</keyword>
<sequence length="390" mass="42743">MKSSIKSVWNPTIVVGLLGVLSAYYFGIVGSAWAVTGEFTRWGAHLMKMAGVDTSQYSYLELIHFEKTPFTRPDGIMIFGMFVGAFIAAILSNNIKLRFPTSKIRVAQALIGGILAGFGARLAMGCNLAAFFTGIPQFSLHTWYFTIASIIGTYIGTKIIKLPIFQSKVKVRKVSKKFKSNQRLNDRNKLSLTIGIAVVLLVLLSIQSFKLGGIFPLLLVFGLIFGFLLEKGQVCFTSAFRDLWTVGRTQMAKAIIIGMALSTIGTFAFIQLGVVQKILWAGPNSLIGGLIFGIGIVIAGGCETGWMYRAVEGQVHYMIVGIGNVIGSILVIVSWDKLAPLLTNETQKINLLSTFGDYGGLTITYIGLMLLFLFVLYYEKRYFAKSKKGI</sequence>
<feature type="transmembrane region" description="Helical" evidence="9">
    <location>
        <begin position="355"/>
        <end position="378"/>
    </location>
</feature>
<evidence type="ECO:0000313" key="10">
    <source>
        <dbReference type="EMBL" id="QCI86446.1"/>
    </source>
</evidence>
<evidence type="ECO:0000256" key="8">
    <source>
        <dbReference type="ARBA" id="ARBA00035655"/>
    </source>
</evidence>
<evidence type="ECO:0000256" key="9">
    <source>
        <dbReference type="SAM" id="Phobius"/>
    </source>
</evidence>
<dbReference type="Pfam" id="PF04143">
    <property type="entry name" value="Sulf_transp"/>
    <property type="match status" value="2"/>
</dbReference>
<gene>
    <name evidence="10" type="primary">yedE</name>
    <name evidence="10" type="ORF">FA707_05460</name>
</gene>
<feature type="transmembrane region" description="Helical" evidence="9">
    <location>
        <begin position="190"/>
        <end position="207"/>
    </location>
</feature>
<dbReference type="AlphaFoldDB" id="A0A4D7CX30"/>
<feature type="transmembrane region" description="Helical" evidence="9">
    <location>
        <begin position="286"/>
        <end position="308"/>
    </location>
</feature>
<keyword evidence="11" id="KW-1185">Reference proteome</keyword>
<evidence type="ECO:0000256" key="6">
    <source>
        <dbReference type="ARBA" id="ARBA00022989"/>
    </source>
</evidence>
<dbReference type="PANTHER" id="PTHR30574:SF1">
    <property type="entry name" value="SULPHUR TRANSPORT DOMAIN-CONTAINING PROTEIN"/>
    <property type="match status" value="1"/>
</dbReference>
<evidence type="ECO:0000256" key="2">
    <source>
        <dbReference type="ARBA" id="ARBA00022448"/>
    </source>
</evidence>
<feature type="transmembrane region" description="Helical" evidence="9">
    <location>
        <begin position="143"/>
        <end position="169"/>
    </location>
</feature>
<feature type="transmembrane region" description="Helical" evidence="9">
    <location>
        <begin position="12"/>
        <end position="35"/>
    </location>
</feature>
<feature type="transmembrane region" description="Helical" evidence="9">
    <location>
        <begin position="107"/>
        <end position="131"/>
    </location>
</feature>
<feature type="transmembrane region" description="Helical" evidence="9">
    <location>
        <begin position="213"/>
        <end position="230"/>
    </location>
</feature>
<dbReference type="InterPro" id="IPR047732">
    <property type="entry name" value="YedE-like"/>
</dbReference>
<dbReference type="EMBL" id="CP039712">
    <property type="protein sequence ID" value="QCI86446.1"/>
    <property type="molecule type" value="Genomic_DNA"/>
</dbReference>
<name>A0A4D7CX30_9ENTE</name>
<evidence type="ECO:0000256" key="5">
    <source>
        <dbReference type="ARBA" id="ARBA00022692"/>
    </source>
</evidence>
<reference evidence="10 11" key="1">
    <citation type="submission" date="2019-04" db="EMBL/GenBank/DDBJ databases">
        <title>Vagococcus sp. nov., isolated from faeces of yaks (Bos grunniens).</title>
        <authorList>
            <person name="Ge Y."/>
        </authorList>
    </citation>
    <scope>NUCLEOTIDE SEQUENCE [LARGE SCALE GENOMIC DNA]</scope>
    <source>
        <strain evidence="10 11">MN-17</strain>
    </source>
</reference>
<evidence type="ECO:0000313" key="11">
    <source>
        <dbReference type="Proteomes" id="UP000298615"/>
    </source>
</evidence>